<evidence type="ECO:0000256" key="4">
    <source>
        <dbReference type="ARBA" id="ARBA00022640"/>
    </source>
</evidence>
<sequence>MVFWNNLLRFPKFFFSSLIGLILILISPFLRSIGNTKDKNLIFFVCILISIFIFLTIKQMLNLNSIN</sequence>
<dbReference type="AlphaFoldDB" id="A0A7S6UA00"/>
<feature type="transmembrane region" description="Helical" evidence="5">
    <location>
        <begin position="42"/>
        <end position="61"/>
    </location>
</feature>
<evidence type="ECO:0000256" key="1">
    <source>
        <dbReference type="ARBA" id="ARBA00004474"/>
    </source>
</evidence>
<evidence type="ECO:0000313" key="6">
    <source>
        <dbReference type="EMBL" id="QOW07574.1"/>
    </source>
</evidence>
<keyword evidence="6" id="KW-0150">Chloroplast</keyword>
<dbReference type="GO" id="GO:0009536">
    <property type="term" value="C:plastid"/>
    <property type="evidence" value="ECO:0007669"/>
    <property type="project" value="UniProtKB-SubCell"/>
</dbReference>
<reference evidence="6" key="1">
    <citation type="submission" date="2020-03" db="EMBL/GenBank/DDBJ databases">
        <title>Schizocladia ischiensis organellar genomes: estimating the origin of multicellularity in heterokonts and the emergence of shallow ocean ecosystems.</title>
        <authorList>
            <person name="Phillips N.E."/>
            <person name="Braun E.L."/>
            <person name="Boore J."/>
            <person name="Cheda B."/>
            <person name="Salomon M.P."/>
        </authorList>
    </citation>
    <scope>NUCLEOTIDE SEQUENCE</scope>
</reference>
<evidence type="ECO:0000256" key="5">
    <source>
        <dbReference type="SAM" id="Phobius"/>
    </source>
</evidence>
<dbReference type="RefSeq" id="YP_010032367.1">
    <property type="nucleotide sequence ID" value="NC_053868.1"/>
</dbReference>
<feature type="transmembrane region" description="Helical" evidence="5">
    <location>
        <begin position="12"/>
        <end position="30"/>
    </location>
</feature>
<dbReference type="InterPro" id="IPR008470">
    <property type="entry name" value="Uncharacterised_Ycf33"/>
</dbReference>
<accession>A0A7S6UA00</accession>
<comment type="subcellular location">
    <subcellularLocation>
        <location evidence="1">Plastid</location>
    </subcellularLocation>
</comment>
<dbReference type="Pfam" id="PF05421">
    <property type="entry name" value="DUF751"/>
    <property type="match status" value="1"/>
</dbReference>
<proteinExistence type="inferred from homology"/>
<dbReference type="EMBL" id="MT226925">
    <property type="protein sequence ID" value="QOW07574.1"/>
    <property type="molecule type" value="Genomic_DNA"/>
</dbReference>
<geneLocation type="chloroplast" evidence="6"/>
<dbReference type="GeneID" id="63377864"/>
<keyword evidence="5" id="KW-1133">Transmembrane helix</keyword>
<protein>
    <recommendedName>
        <fullName evidence="3">Uncharacterized protein ycf33</fullName>
    </recommendedName>
</protein>
<keyword evidence="4 6" id="KW-0934">Plastid</keyword>
<keyword evidence="5" id="KW-0812">Transmembrane</keyword>
<name>A0A7S6UA00_9STRA</name>
<evidence type="ECO:0000256" key="3">
    <source>
        <dbReference type="ARBA" id="ARBA00021584"/>
    </source>
</evidence>
<comment type="similarity">
    <text evidence="2">Belongs to the ycf33 family.</text>
</comment>
<evidence type="ECO:0000256" key="2">
    <source>
        <dbReference type="ARBA" id="ARBA00010985"/>
    </source>
</evidence>
<gene>
    <name evidence="6" type="primary">ycf33</name>
</gene>
<keyword evidence="5" id="KW-0472">Membrane</keyword>
<organism evidence="6">
    <name type="scientific">Schizocladia ischiensis</name>
    <dbReference type="NCBI Taxonomy" id="196139"/>
    <lineage>
        <taxon>Eukaryota</taxon>
        <taxon>Sar</taxon>
        <taxon>Stramenopiles</taxon>
        <taxon>Ochrophyta</taxon>
        <taxon>PX clade</taxon>
        <taxon>Schizocladiophyceae</taxon>
        <taxon>Schizocladiales</taxon>
        <taxon>Schizocladiaceae</taxon>
        <taxon>Schizocladia</taxon>
    </lineage>
</organism>